<reference evidence="1" key="1">
    <citation type="submission" date="2020-03" db="EMBL/GenBank/DDBJ databases">
        <title>The deep terrestrial virosphere.</title>
        <authorList>
            <person name="Holmfeldt K."/>
            <person name="Nilsson E."/>
            <person name="Simone D."/>
            <person name="Lopez-Fernandez M."/>
            <person name="Wu X."/>
            <person name="de Brujin I."/>
            <person name="Lundin D."/>
            <person name="Andersson A."/>
            <person name="Bertilsson S."/>
            <person name="Dopson M."/>
        </authorList>
    </citation>
    <scope>NUCLEOTIDE SEQUENCE</scope>
    <source>
        <strain evidence="1">MM415B01951</strain>
    </source>
</reference>
<gene>
    <name evidence="1" type="ORF">MM415B01951_0011</name>
</gene>
<sequence length="170" mass="18034">MGKANIYWSAIDRAWIIRDGAGNEVTRFTGAGQTIPTGRNLTITDGLTKANLASTVYQEVVLSYQLTTASKTFQVHRLWSAGTVVRVTYWTNQAIGTSEGIDILDGGTDGAGTDVIDSCSNNLSGLDCNTLSTPYALSAGDYICIKTDGLVSSSVVTVTIVIKVPLYAET</sequence>
<evidence type="ECO:0000313" key="1">
    <source>
        <dbReference type="EMBL" id="QJA55974.1"/>
    </source>
</evidence>
<organism evidence="1">
    <name type="scientific">viral metagenome</name>
    <dbReference type="NCBI Taxonomy" id="1070528"/>
    <lineage>
        <taxon>unclassified sequences</taxon>
        <taxon>metagenomes</taxon>
        <taxon>organismal metagenomes</taxon>
    </lineage>
</organism>
<name>A0A6M3IEY7_9ZZZZ</name>
<dbReference type="AlphaFoldDB" id="A0A6M3IEY7"/>
<dbReference type="EMBL" id="MT141192">
    <property type="protein sequence ID" value="QJA55974.1"/>
    <property type="molecule type" value="Genomic_DNA"/>
</dbReference>
<protein>
    <submittedName>
        <fullName evidence="1">Uncharacterized protein</fullName>
    </submittedName>
</protein>
<proteinExistence type="predicted"/>
<accession>A0A6M3IEY7</accession>